<dbReference type="Gene3D" id="3.30.450.20">
    <property type="entry name" value="PAS domain"/>
    <property type="match status" value="1"/>
</dbReference>
<dbReference type="PROSITE" id="PS50112">
    <property type="entry name" value="PAS"/>
    <property type="match status" value="1"/>
</dbReference>
<dbReference type="Pfam" id="PF00989">
    <property type="entry name" value="PAS"/>
    <property type="match status" value="1"/>
</dbReference>
<dbReference type="AlphaFoldDB" id="A0A0F9ICV2"/>
<keyword evidence="1" id="KW-0378">Hydrolase</keyword>
<feature type="coiled-coil region" evidence="2">
    <location>
        <begin position="131"/>
        <end position="162"/>
    </location>
</feature>
<proteinExistence type="predicted"/>
<dbReference type="CDD" id="cd00130">
    <property type="entry name" value="PAS"/>
    <property type="match status" value="1"/>
</dbReference>
<comment type="caution">
    <text evidence="4">The sequence shown here is derived from an EMBL/GenBank/DDBJ whole genome shotgun (WGS) entry which is preliminary data.</text>
</comment>
<feature type="domain" description="PAS" evidence="3">
    <location>
        <begin position="17"/>
        <end position="87"/>
    </location>
</feature>
<dbReference type="SMART" id="SM00091">
    <property type="entry name" value="PAS"/>
    <property type="match status" value="1"/>
</dbReference>
<dbReference type="GO" id="GO:0006355">
    <property type="term" value="P:regulation of DNA-templated transcription"/>
    <property type="evidence" value="ECO:0007669"/>
    <property type="project" value="InterPro"/>
</dbReference>
<dbReference type="NCBIfam" id="TIGR00229">
    <property type="entry name" value="sensory_box"/>
    <property type="match status" value="1"/>
</dbReference>
<reference evidence="4" key="1">
    <citation type="journal article" date="2015" name="Nature">
        <title>Complex archaea that bridge the gap between prokaryotes and eukaryotes.</title>
        <authorList>
            <person name="Spang A."/>
            <person name="Saw J.H."/>
            <person name="Jorgensen S.L."/>
            <person name="Zaremba-Niedzwiedzka K."/>
            <person name="Martijn J."/>
            <person name="Lind A.E."/>
            <person name="van Eijk R."/>
            <person name="Schleper C."/>
            <person name="Guy L."/>
            <person name="Ettema T.J."/>
        </authorList>
    </citation>
    <scope>NUCLEOTIDE SEQUENCE</scope>
</reference>
<evidence type="ECO:0000259" key="3">
    <source>
        <dbReference type="PROSITE" id="PS50112"/>
    </source>
</evidence>
<dbReference type="PANTHER" id="PTHR43156:SF2">
    <property type="entry name" value="STAGE II SPORULATION PROTEIN E"/>
    <property type="match status" value="1"/>
</dbReference>
<dbReference type="InterPro" id="IPR036457">
    <property type="entry name" value="PPM-type-like_dom_sf"/>
</dbReference>
<sequence>MAKGDKSPLTEGALRRSEERFRRIFEHSNDAIFVIDGAHGEILEVNATACKMLGYSHAELLSIPISAVHPDEMPQLLKFTDSVVESGSGWTDELTCLTKSGEKLPAEISASVFELGGRRCVLAMVRNISARKRAEKALRKNEERAEQEMRKQLELAAKVQRSLLPQPVRDDLIYVDVRYIPIQQVGGDYCQVRFVDRDTCYITICDVTGHGIGASALASRVSSEVRHLIFERLAPSEIVQSLNAFILEYFGDTQLFLSFIAARIELKARTLTYSGAGHPSPLLIHRASGRVQTLASQNMLIGVFENVLAEEPEHSVQLEQGDRLLFYTDGLIETADASGRHLGVDGLARIGSDAMKLDLFDMADHILGQIDSYRQEPVTDDKTLIVVEMR</sequence>
<dbReference type="EMBL" id="LAZR01012723">
    <property type="protein sequence ID" value="KKM25421.1"/>
    <property type="molecule type" value="Genomic_DNA"/>
</dbReference>
<dbReference type="InterPro" id="IPR000014">
    <property type="entry name" value="PAS"/>
</dbReference>
<dbReference type="GO" id="GO:0016791">
    <property type="term" value="F:phosphatase activity"/>
    <property type="evidence" value="ECO:0007669"/>
    <property type="project" value="TreeGrafter"/>
</dbReference>
<evidence type="ECO:0000313" key="4">
    <source>
        <dbReference type="EMBL" id="KKM25421.1"/>
    </source>
</evidence>
<dbReference type="Pfam" id="PF07228">
    <property type="entry name" value="SpoIIE"/>
    <property type="match status" value="1"/>
</dbReference>
<dbReference type="InterPro" id="IPR013767">
    <property type="entry name" value="PAS_fold"/>
</dbReference>
<organism evidence="4">
    <name type="scientific">marine sediment metagenome</name>
    <dbReference type="NCBI Taxonomy" id="412755"/>
    <lineage>
        <taxon>unclassified sequences</taxon>
        <taxon>metagenomes</taxon>
        <taxon>ecological metagenomes</taxon>
    </lineage>
</organism>
<dbReference type="InterPro" id="IPR001932">
    <property type="entry name" value="PPM-type_phosphatase-like_dom"/>
</dbReference>
<accession>A0A0F9ICV2</accession>
<dbReference type="SUPFAM" id="SSF81606">
    <property type="entry name" value="PP2C-like"/>
    <property type="match status" value="1"/>
</dbReference>
<name>A0A0F9ICV2_9ZZZZ</name>
<evidence type="ECO:0000256" key="2">
    <source>
        <dbReference type="SAM" id="Coils"/>
    </source>
</evidence>
<dbReference type="InterPro" id="IPR035965">
    <property type="entry name" value="PAS-like_dom_sf"/>
</dbReference>
<dbReference type="PANTHER" id="PTHR43156">
    <property type="entry name" value="STAGE II SPORULATION PROTEIN E-RELATED"/>
    <property type="match status" value="1"/>
</dbReference>
<keyword evidence="2" id="KW-0175">Coiled coil</keyword>
<gene>
    <name evidence="4" type="ORF">LCGC14_1595140</name>
</gene>
<dbReference type="SUPFAM" id="SSF55785">
    <property type="entry name" value="PYP-like sensor domain (PAS domain)"/>
    <property type="match status" value="1"/>
</dbReference>
<dbReference type="InterPro" id="IPR052016">
    <property type="entry name" value="Bact_Sigma-Reg"/>
</dbReference>
<protein>
    <recommendedName>
        <fullName evidence="3">PAS domain-containing protein</fullName>
    </recommendedName>
</protein>
<evidence type="ECO:0000256" key="1">
    <source>
        <dbReference type="ARBA" id="ARBA00022801"/>
    </source>
</evidence>
<dbReference type="Gene3D" id="3.60.40.10">
    <property type="entry name" value="PPM-type phosphatase domain"/>
    <property type="match status" value="1"/>
</dbReference>
<dbReference type="SMART" id="SM00331">
    <property type="entry name" value="PP2C_SIG"/>
    <property type="match status" value="1"/>
</dbReference>